<dbReference type="PANTHER" id="PTHR41523:SF7">
    <property type="entry name" value="HISTIDINE KINASE"/>
    <property type="match status" value="1"/>
</dbReference>
<accession>V5SIM4</accession>
<dbReference type="InterPro" id="IPR011102">
    <property type="entry name" value="Sig_transdc_His_kinase_HWE"/>
</dbReference>
<evidence type="ECO:0000256" key="6">
    <source>
        <dbReference type="ARBA" id="ARBA00022777"/>
    </source>
</evidence>
<dbReference type="HOGENOM" id="CLU_719374_0_0_5"/>
<gene>
    <name evidence="11" type="ORF">W911_14425</name>
</gene>
<dbReference type="PATRIC" id="fig|1029756.8.peg.3002"/>
<keyword evidence="5" id="KW-0547">Nucleotide-binding</keyword>
<sequence length="381" mass="41741">MSNPVPADILIVDDLPEKHLVYRASLEELNQNVVTVTSGEEALRLLLEREFAVILLDVNMPGMGGHETAALIRQRRKSRHTPIIFITAFADDVQAAEGYALGAVDYILSPVVPEILRAKVKVFVDLHTMRSELARSHALLEERVEERTAELERTAEVLKVEVKERKRAEERLSILVSELTHRVKNLLAVLQSITSRTLSDSRDVAEARGILLGRLHALAHAHELLTEACWKGAGLADIVDAEVAGFSDRVQAAGPEVFLTASAVQTFALVVHELATNAAKYGALVTTEGSIRIWWDIIDDADGERHLVFRWKETGGPLVVPATRKGFGLTLIDTLASTLTSEPKVDFAHDGLACALKVPLNIIAVEEASDFVLPMKKVAAN</sequence>
<dbReference type="AlphaFoldDB" id="V5SIM4"/>
<feature type="domain" description="Response regulatory" evidence="10">
    <location>
        <begin position="8"/>
        <end position="124"/>
    </location>
</feature>
<evidence type="ECO:0000256" key="2">
    <source>
        <dbReference type="ARBA" id="ARBA00012438"/>
    </source>
</evidence>
<evidence type="ECO:0000256" key="1">
    <source>
        <dbReference type="ARBA" id="ARBA00000085"/>
    </source>
</evidence>
<keyword evidence="7" id="KW-0067">ATP-binding</keyword>
<evidence type="ECO:0000256" key="4">
    <source>
        <dbReference type="ARBA" id="ARBA00022679"/>
    </source>
</evidence>
<dbReference type="RefSeq" id="WP_023788199.1">
    <property type="nucleotide sequence ID" value="NC_022997.1"/>
</dbReference>
<dbReference type="Pfam" id="PF07536">
    <property type="entry name" value="HWE_HK"/>
    <property type="match status" value="1"/>
</dbReference>
<dbReference type="GO" id="GO:0000160">
    <property type="term" value="P:phosphorelay signal transduction system"/>
    <property type="evidence" value="ECO:0007669"/>
    <property type="project" value="InterPro"/>
</dbReference>
<evidence type="ECO:0000256" key="5">
    <source>
        <dbReference type="ARBA" id="ARBA00022741"/>
    </source>
</evidence>
<evidence type="ECO:0000259" key="10">
    <source>
        <dbReference type="PROSITE" id="PS50110"/>
    </source>
</evidence>
<dbReference type="Pfam" id="PF00072">
    <property type="entry name" value="Response_reg"/>
    <property type="match status" value="1"/>
</dbReference>
<organism evidence="11 12">
    <name type="scientific">Hyphomicrobium nitrativorans NL23</name>
    <dbReference type="NCBI Taxonomy" id="1029756"/>
    <lineage>
        <taxon>Bacteria</taxon>
        <taxon>Pseudomonadati</taxon>
        <taxon>Pseudomonadota</taxon>
        <taxon>Alphaproteobacteria</taxon>
        <taxon>Hyphomicrobiales</taxon>
        <taxon>Hyphomicrobiaceae</taxon>
        <taxon>Hyphomicrobium</taxon>
    </lineage>
</organism>
<feature type="modified residue" description="4-aspartylphosphate" evidence="8">
    <location>
        <position position="57"/>
    </location>
</feature>
<keyword evidence="3 8" id="KW-0597">Phosphoprotein</keyword>
<dbReference type="Proteomes" id="UP000018542">
    <property type="component" value="Chromosome"/>
</dbReference>
<keyword evidence="12" id="KW-1185">Reference proteome</keyword>
<dbReference type="OrthoDB" id="9760752at2"/>
<dbReference type="GO" id="GO:0005524">
    <property type="term" value="F:ATP binding"/>
    <property type="evidence" value="ECO:0007669"/>
    <property type="project" value="UniProtKB-KW"/>
</dbReference>
<keyword evidence="6" id="KW-0418">Kinase</keyword>
<dbReference type="InterPro" id="IPR011006">
    <property type="entry name" value="CheY-like_superfamily"/>
</dbReference>
<feature type="coiled-coil region" evidence="9">
    <location>
        <begin position="141"/>
        <end position="171"/>
    </location>
</feature>
<dbReference type="PROSITE" id="PS50110">
    <property type="entry name" value="RESPONSE_REGULATORY"/>
    <property type="match status" value="1"/>
</dbReference>
<evidence type="ECO:0000256" key="8">
    <source>
        <dbReference type="PROSITE-ProRule" id="PRU00169"/>
    </source>
</evidence>
<dbReference type="STRING" id="1029756.W911_14425"/>
<evidence type="ECO:0000313" key="11">
    <source>
        <dbReference type="EMBL" id="AHB50332.1"/>
    </source>
</evidence>
<reference evidence="11 12" key="1">
    <citation type="journal article" date="2014" name="Genome Announc.">
        <title>Complete Genome Sequence of Hyphomicrobium nitrativorans Strain NL23, a Denitrifying Bacterium Isolated from Biofilm of a Methanol-Fed Denitrification System Treating Seawater at the Montreal Biodome.</title>
        <authorList>
            <person name="Martineau C."/>
            <person name="Villeneuve C."/>
            <person name="Mauffrey F."/>
            <person name="Villemur R."/>
        </authorList>
    </citation>
    <scope>NUCLEOTIDE SEQUENCE [LARGE SCALE GENOMIC DNA]</scope>
    <source>
        <strain evidence="11">NL23</strain>
    </source>
</reference>
<dbReference type="PANTHER" id="PTHR41523">
    <property type="entry name" value="TWO-COMPONENT SYSTEM SENSOR PROTEIN"/>
    <property type="match status" value="1"/>
</dbReference>
<comment type="catalytic activity">
    <reaction evidence="1">
        <text>ATP + protein L-histidine = ADP + protein N-phospho-L-histidine.</text>
        <dbReference type="EC" id="2.7.13.3"/>
    </reaction>
</comment>
<dbReference type="EC" id="2.7.13.3" evidence="2"/>
<name>V5SIM4_9HYPH</name>
<dbReference type="Gene3D" id="3.30.565.10">
    <property type="entry name" value="Histidine kinase-like ATPase, C-terminal domain"/>
    <property type="match status" value="1"/>
</dbReference>
<dbReference type="SMART" id="SM00448">
    <property type="entry name" value="REC"/>
    <property type="match status" value="1"/>
</dbReference>
<dbReference type="KEGG" id="hni:W911_14425"/>
<dbReference type="SUPFAM" id="SSF52172">
    <property type="entry name" value="CheY-like"/>
    <property type="match status" value="1"/>
</dbReference>
<evidence type="ECO:0000313" key="12">
    <source>
        <dbReference type="Proteomes" id="UP000018542"/>
    </source>
</evidence>
<evidence type="ECO:0000256" key="9">
    <source>
        <dbReference type="SAM" id="Coils"/>
    </source>
</evidence>
<evidence type="ECO:0000256" key="7">
    <source>
        <dbReference type="ARBA" id="ARBA00022840"/>
    </source>
</evidence>
<dbReference type="Gene3D" id="3.40.50.2300">
    <property type="match status" value="1"/>
</dbReference>
<dbReference type="SMART" id="SM00911">
    <property type="entry name" value="HWE_HK"/>
    <property type="match status" value="1"/>
</dbReference>
<keyword evidence="9" id="KW-0175">Coiled coil</keyword>
<dbReference type="GO" id="GO:0004673">
    <property type="term" value="F:protein histidine kinase activity"/>
    <property type="evidence" value="ECO:0007669"/>
    <property type="project" value="UniProtKB-EC"/>
</dbReference>
<proteinExistence type="predicted"/>
<evidence type="ECO:0000256" key="3">
    <source>
        <dbReference type="ARBA" id="ARBA00022553"/>
    </source>
</evidence>
<dbReference type="EMBL" id="CP006912">
    <property type="protein sequence ID" value="AHB50332.1"/>
    <property type="molecule type" value="Genomic_DNA"/>
</dbReference>
<keyword evidence="4" id="KW-0808">Transferase</keyword>
<protein>
    <recommendedName>
        <fullName evidence="2">histidine kinase</fullName>
        <ecNumber evidence="2">2.7.13.3</ecNumber>
    </recommendedName>
</protein>
<dbReference type="InterPro" id="IPR036890">
    <property type="entry name" value="HATPase_C_sf"/>
</dbReference>
<dbReference type="InterPro" id="IPR001789">
    <property type="entry name" value="Sig_transdc_resp-reg_receiver"/>
</dbReference>